<evidence type="ECO:0000256" key="1">
    <source>
        <dbReference type="SAM" id="Phobius"/>
    </source>
</evidence>
<evidence type="ECO:0000256" key="2">
    <source>
        <dbReference type="SAM" id="SignalP"/>
    </source>
</evidence>
<dbReference type="AlphaFoldDB" id="A0A5P6VLS7"/>
<organism evidence="3 4">
    <name type="scientific">Pseudobutyrivibrio xylanivorans</name>
    <dbReference type="NCBI Taxonomy" id="185007"/>
    <lineage>
        <taxon>Bacteria</taxon>
        <taxon>Bacillati</taxon>
        <taxon>Bacillota</taxon>
        <taxon>Clostridia</taxon>
        <taxon>Lachnospirales</taxon>
        <taxon>Lachnospiraceae</taxon>
        <taxon>Pseudobutyrivibrio</taxon>
    </lineage>
</organism>
<accession>A0A5P6VLS7</accession>
<keyword evidence="1" id="KW-0812">Transmembrane</keyword>
<proteinExistence type="predicted"/>
<feature type="signal peptide" evidence="2">
    <location>
        <begin position="1"/>
        <end position="22"/>
    </location>
</feature>
<feature type="transmembrane region" description="Helical" evidence="1">
    <location>
        <begin position="238"/>
        <end position="259"/>
    </location>
</feature>
<evidence type="ECO:0000313" key="3">
    <source>
        <dbReference type="EMBL" id="QFJ53605.1"/>
    </source>
</evidence>
<keyword evidence="1" id="KW-1133">Transmembrane helix</keyword>
<dbReference type="RefSeq" id="WP_151622103.1">
    <property type="nucleotide sequence ID" value="NZ_CP043028.1"/>
</dbReference>
<dbReference type="EMBL" id="CP043028">
    <property type="protein sequence ID" value="QFJ53605.1"/>
    <property type="molecule type" value="Genomic_DNA"/>
</dbReference>
<reference evidence="4" key="1">
    <citation type="submission" date="2019-08" db="EMBL/GenBank/DDBJ databases">
        <title>Complete Genome Sequence of the Polysaccharide-Degrading Rumen Bacterium Pseudobutyrivibrio xylanivorans MA3014.</title>
        <authorList>
            <person name="Palevich N."/>
            <person name="Maclean P.H."/>
            <person name="Kelly W.J."/>
            <person name="Leahy S.C."/>
            <person name="Rakonjac J."/>
            <person name="Attwood G.T."/>
        </authorList>
    </citation>
    <scope>NUCLEOTIDE SEQUENCE [LARGE SCALE GENOMIC DNA]</scope>
    <source>
        <strain evidence="4">MA3014</strain>
    </source>
</reference>
<evidence type="ECO:0000313" key="4">
    <source>
        <dbReference type="Proteomes" id="UP000327030"/>
    </source>
</evidence>
<dbReference type="Proteomes" id="UP000327030">
    <property type="component" value="Chromosome 1"/>
</dbReference>
<keyword evidence="1" id="KW-0472">Membrane</keyword>
<name>A0A5P6VLS7_PSEXY</name>
<feature type="chain" id="PRO_5038786540" evidence="2">
    <location>
        <begin position="23"/>
        <end position="270"/>
    </location>
</feature>
<sequence length="270" mass="28669">MKKLYLNMVLALTVAVTSFGLAGITAKAETQTVDWSVTYTGSSITSTYDRDKAAIENTMPGDTISYSVEFENASKEAAEFYMSADVVKTLEEGSRATGGAYSYKITSSLSNTPLFDSQVVGGDAGSAEDVLVGLEQVNGSKSKSEEAYLSLGTVDSGAKGTVTVTVVLDGNSQSNIYMNTLGTLEIKFGAQPVSNEKLVEHKKVIEKLTQLIPGETEIVLLDGGVPVTGGNPKTGDSVLPLVLCGCALFIGLLFIFMYFKMTKEEKEEVA</sequence>
<keyword evidence="2" id="KW-0732">Signal</keyword>
<dbReference type="KEGG" id="pxv:FXF36_01335"/>
<protein>
    <submittedName>
        <fullName evidence="3">Uncharacterized protein</fullName>
    </submittedName>
</protein>
<dbReference type="OrthoDB" id="2044000at2"/>
<gene>
    <name evidence="3" type="ORF">FXF36_01335</name>
</gene>